<organism evidence="2 3">
    <name type="scientific">Suillus placidus</name>
    <dbReference type="NCBI Taxonomy" id="48579"/>
    <lineage>
        <taxon>Eukaryota</taxon>
        <taxon>Fungi</taxon>
        <taxon>Dikarya</taxon>
        <taxon>Basidiomycota</taxon>
        <taxon>Agaricomycotina</taxon>
        <taxon>Agaricomycetes</taxon>
        <taxon>Agaricomycetidae</taxon>
        <taxon>Boletales</taxon>
        <taxon>Suillineae</taxon>
        <taxon>Suillaceae</taxon>
        <taxon>Suillus</taxon>
    </lineage>
</organism>
<proteinExistence type="inferred from homology"/>
<evidence type="ECO:0000256" key="1">
    <source>
        <dbReference type="RuleBase" id="RU366018"/>
    </source>
</evidence>
<keyword evidence="3" id="KW-1185">Reference proteome</keyword>
<feature type="non-terminal residue" evidence="2">
    <location>
        <position position="1"/>
    </location>
</feature>
<comment type="catalytic activity">
    <reaction evidence="1">
        <text>S-ubiquitinyl-[E2 ubiquitin-conjugating enzyme]-L-cysteine + [acceptor protein]-L-lysine = [E2 ubiquitin-conjugating enzyme]-L-cysteine + N(6)-ubiquitinyl-[acceptor protein]-L-lysine.</text>
        <dbReference type="EC" id="2.3.2.27"/>
    </reaction>
</comment>
<dbReference type="GO" id="GO:0061630">
    <property type="term" value="F:ubiquitin protein ligase activity"/>
    <property type="evidence" value="ECO:0007669"/>
    <property type="project" value="UniProtKB-UniRule"/>
</dbReference>
<accession>A0A9P6ZFB1</accession>
<keyword evidence="1" id="KW-0862">Zinc</keyword>
<keyword evidence="1" id="KW-0479">Metal-binding</keyword>
<keyword evidence="1" id="KW-0833">Ubl conjugation pathway</keyword>
<evidence type="ECO:0000313" key="2">
    <source>
        <dbReference type="EMBL" id="KAG1762999.1"/>
    </source>
</evidence>
<comment type="caution">
    <text evidence="2">The sequence shown here is derived from an EMBL/GenBank/DDBJ whole genome shotgun (WGS) entry which is preliminary data.</text>
</comment>
<keyword evidence="1" id="KW-0863">Zinc-finger</keyword>
<gene>
    <name evidence="2" type="ORF">EV702DRAFT_956313</name>
</gene>
<reference evidence="2" key="1">
    <citation type="journal article" date="2020" name="New Phytol.">
        <title>Comparative genomics reveals dynamic genome evolution in host specialist ectomycorrhizal fungi.</title>
        <authorList>
            <person name="Lofgren L.A."/>
            <person name="Nguyen N.H."/>
            <person name="Vilgalys R."/>
            <person name="Ruytinx J."/>
            <person name="Liao H.L."/>
            <person name="Branco S."/>
            <person name="Kuo A."/>
            <person name="LaButti K."/>
            <person name="Lipzen A."/>
            <person name="Andreopoulos W."/>
            <person name="Pangilinan J."/>
            <person name="Riley R."/>
            <person name="Hundley H."/>
            <person name="Na H."/>
            <person name="Barry K."/>
            <person name="Grigoriev I.V."/>
            <person name="Stajich J.E."/>
            <person name="Kennedy P.G."/>
        </authorList>
    </citation>
    <scope>NUCLEOTIDE SEQUENCE</scope>
    <source>
        <strain evidence="2">DOB743</strain>
    </source>
</reference>
<dbReference type="EC" id="2.3.2.27" evidence="1"/>
<dbReference type="Proteomes" id="UP000714275">
    <property type="component" value="Unassembled WGS sequence"/>
</dbReference>
<dbReference type="GO" id="GO:0008270">
    <property type="term" value="F:zinc ion binding"/>
    <property type="evidence" value="ECO:0007669"/>
    <property type="project" value="UniProtKB-UniRule"/>
</dbReference>
<evidence type="ECO:0000313" key="3">
    <source>
        <dbReference type="Proteomes" id="UP000714275"/>
    </source>
</evidence>
<dbReference type="GO" id="GO:0071596">
    <property type="term" value="P:ubiquitin-dependent protein catabolic process via the N-end rule pathway"/>
    <property type="evidence" value="ECO:0007669"/>
    <property type="project" value="UniProtKB-UniRule"/>
</dbReference>
<comment type="function">
    <text evidence="1">Ubiquitin ligase protein which is a component of the N-end rule pathway. Recognizes and binds to proteins bearing specific N-terminal residues that are destabilizing according to the N-end rule, leading to their ubiquitination and subsequent degradation.</text>
</comment>
<dbReference type="GO" id="GO:0000151">
    <property type="term" value="C:ubiquitin ligase complex"/>
    <property type="evidence" value="ECO:0007669"/>
    <property type="project" value="TreeGrafter"/>
</dbReference>
<dbReference type="InterPro" id="IPR039164">
    <property type="entry name" value="UBR1-like"/>
</dbReference>
<dbReference type="AlphaFoldDB" id="A0A9P6ZFB1"/>
<dbReference type="GO" id="GO:0005737">
    <property type="term" value="C:cytoplasm"/>
    <property type="evidence" value="ECO:0007669"/>
    <property type="project" value="TreeGrafter"/>
</dbReference>
<keyword evidence="1" id="KW-0808">Transferase</keyword>
<feature type="non-terminal residue" evidence="2">
    <location>
        <position position="156"/>
    </location>
</feature>
<dbReference type="GO" id="GO:0016567">
    <property type="term" value="P:protein ubiquitination"/>
    <property type="evidence" value="ECO:0007669"/>
    <property type="project" value="UniProtKB-UniRule"/>
</dbReference>
<dbReference type="PANTHER" id="PTHR21497">
    <property type="entry name" value="UBIQUITIN LIGASE E3 ALPHA-RELATED"/>
    <property type="match status" value="1"/>
</dbReference>
<dbReference type="EMBL" id="JABBWD010000184">
    <property type="protein sequence ID" value="KAG1762999.1"/>
    <property type="molecule type" value="Genomic_DNA"/>
</dbReference>
<protein>
    <recommendedName>
        <fullName evidence="1">E3 ubiquitin-protein ligase</fullName>
        <ecNumber evidence="1">2.3.2.27</ecNumber>
    </recommendedName>
</protein>
<comment type="pathway">
    <text evidence="1">Protein modification; protein ubiquitination.</text>
</comment>
<dbReference type="OrthoDB" id="2690290at2759"/>
<dbReference type="PANTHER" id="PTHR21497:SF24">
    <property type="entry name" value="E3 UBIQUITIN-PROTEIN LIGASE UBR1"/>
    <property type="match status" value="1"/>
</dbReference>
<sequence>ALQLFTAPSISLRLHIVSQHNFMTRPLNIIVNFFANHIEDRRILTTSPAQQDIDVDSSPFRSKHFMPVFSDLWYLCHNWPVRVQQLIARHPAFIRKFVKICQVFAYINPNMRVASSHVECETDVWTRVFNTKVSLSPVIKVYGEAFAFANPTQLVD</sequence>
<name>A0A9P6ZFB1_9AGAM</name>
<comment type="similarity">
    <text evidence="1">Belongs to the E3 ubiquitin-protein ligase UBR1-like family.</text>
</comment>